<dbReference type="Gene3D" id="2.160.20.80">
    <property type="entry name" value="E3 ubiquitin-protein ligase SopA"/>
    <property type="match status" value="1"/>
</dbReference>
<comment type="caution">
    <text evidence="1">The sequence shown here is derived from an EMBL/GenBank/DDBJ whole genome shotgun (WGS) entry which is preliminary data.</text>
</comment>
<organism evidence="1 2">
    <name type="scientific">Parapedobacter defluvii</name>
    <dbReference type="NCBI Taxonomy" id="2045106"/>
    <lineage>
        <taxon>Bacteria</taxon>
        <taxon>Pseudomonadati</taxon>
        <taxon>Bacteroidota</taxon>
        <taxon>Sphingobacteriia</taxon>
        <taxon>Sphingobacteriales</taxon>
        <taxon>Sphingobacteriaceae</taxon>
        <taxon>Parapedobacter</taxon>
    </lineage>
</organism>
<gene>
    <name evidence="1" type="ORF">GCM10011386_44350</name>
</gene>
<dbReference type="Proteomes" id="UP000597338">
    <property type="component" value="Unassembled WGS sequence"/>
</dbReference>
<keyword evidence="2" id="KW-1185">Reference proteome</keyword>
<protein>
    <recommendedName>
        <fullName evidence="3">Pentapeptide repeat-containing protein</fullName>
    </recommendedName>
</protein>
<dbReference type="EMBL" id="BMIK01000026">
    <property type="protein sequence ID" value="GGC47316.1"/>
    <property type="molecule type" value="Genomic_DNA"/>
</dbReference>
<dbReference type="RefSeq" id="WP_188753667.1">
    <property type="nucleotide sequence ID" value="NZ_BMIK01000026.1"/>
</dbReference>
<name>A0ABQ1MZJ4_9SPHI</name>
<dbReference type="InterPro" id="IPR001646">
    <property type="entry name" value="5peptide_repeat"/>
</dbReference>
<proteinExistence type="predicted"/>
<dbReference type="Pfam" id="PF13576">
    <property type="entry name" value="Pentapeptide_3"/>
    <property type="match status" value="1"/>
</dbReference>
<sequence length="290" mass="32609">MPHLLIACLVVLQLGCSQGIGHTAQDTLTATELLKEIGKGHALTYRDVTIEGDINLLDMEMGQLTPNNFVATVGAPLYFERCEFKGRLIGFEHRGDTARVIRFLSAVSFNNCRFEEGIDLRGSTFDHHLYFNASLFDKEVQLQAIRVGGDFRMEKTIFSGGLFLQEAVIQGSFWAKDATVLGQLSVQQADFWQNAVFAGLEVHGYADFGLANFRRSAFFEYGKYHERANFSGAAFRHRAEWTNTHFEKHVDLSNTWFAFKPIFTGIQKNEPFTLTGARFDGGKPDNDTLN</sequence>
<evidence type="ECO:0000313" key="2">
    <source>
        <dbReference type="Proteomes" id="UP000597338"/>
    </source>
</evidence>
<accession>A0ABQ1MZJ4</accession>
<evidence type="ECO:0000313" key="1">
    <source>
        <dbReference type="EMBL" id="GGC47316.1"/>
    </source>
</evidence>
<reference evidence="2" key="1">
    <citation type="journal article" date="2019" name="Int. J. Syst. Evol. Microbiol.">
        <title>The Global Catalogue of Microorganisms (GCM) 10K type strain sequencing project: providing services to taxonomists for standard genome sequencing and annotation.</title>
        <authorList>
            <consortium name="The Broad Institute Genomics Platform"/>
            <consortium name="The Broad Institute Genome Sequencing Center for Infectious Disease"/>
            <person name="Wu L."/>
            <person name="Ma J."/>
        </authorList>
    </citation>
    <scope>NUCLEOTIDE SEQUENCE [LARGE SCALE GENOMIC DNA]</scope>
    <source>
        <strain evidence="2">CGMCC 1.15342</strain>
    </source>
</reference>
<evidence type="ECO:0008006" key="3">
    <source>
        <dbReference type="Google" id="ProtNLM"/>
    </source>
</evidence>